<dbReference type="EMBL" id="FTPS01000001">
    <property type="protein sequence ID" value="SIT74820.1"/>
    <property type="molecule type" value="Genomic_DNA"/>
</dbReference>
<evidence type="ECO:0000313" key="2">
    <source>
        <dbReference type="EMBL" id="SIT74820.1"/>
    </source>
</evidence>
<dbReference type="STRING" id="515897.SAMN05421849_0217"/>
<keyword evidence="3" id="KW-1185">Reference proteome</keyword>
<keyword evidence="1" id="KW-1133">Transmembrane helix</keyword>
<dbReference type="SUPFAM" id="SSF53955">
    <property type="entry name" value="Lysozyme-like"/>
    <property type="match status" value="1"/>
</dbReference>
<dbReference type="OrthoDB" id="7851400at2"/>
<evidence type="ECO:0000256" key="1">
    <source>
        <dbReference type="SAM" id="Phobius"/>
    </source>
</evidence>
<organism evidence="2 3">
    <name type="scientific">Pontibaca methylaminivorans</name>
    <dbReference type="NCBI Taxonomy" id="515897"/>
    <lineage>
        <taxon>Bacteria</taxon>
        <taxon>Pseudomonadati</taxon>
        <taxon>Pseudomonadota</taxon>
        <taxon>Alphaproteobacteria</taxon>
        <taxon>Rhodobacterales</taxon>
        <taxon>Roseobacteraceae</taxon>
        <taxon>Pontibaca</taxon>
    </lineage>
</organism>
<keyword evidence="1" id="KW-0812">Transmembrane</keyword>
<dbReference type="RefSeq" id="WP_076646493.1">
    <property type="nucleotide sequence ID" value="NZ_FTPS01000001.1"/>
</dbReference>
<accession>A0A1R3WAJ2</accession>
<evidence type="ECO:0000313" key="3">
    <source>
        <dbReference type="Proteomes" id="UP000192455"/>
    </source>
</evidence>
<feature type="transmembrane region" description="Helical" evidence="1">
    <location>
        <begin position="203"/>
        <end position="221"/>
    </location>
</feature>
<dbReference type="AlphaFoldDB" id="A0A1R3WAJ2"/>
<dbReference type="Proteomes" id="UP000192455">
    <property type="component" value="Unassembled WGS sequence"/>
</dbReference>
<dbReference type="Gene3D" id="1.10.530.10">
    <property type="match status" value="1"/>
</dbReference>
<reference evidence="2 3" key="1">
    <citation type="submission" date="2017-01" db="EMBL/GenBank/DDBJ databases">
        <authorList>
            <person name="Mah S.A."/>
            <person name="Swanson W.J."/>
            <person name="Moy G.W."/>
            <person name="Vacquier V.D."/>
        </authorList>
    </citation>
    <scope>NUCLEOTIDE SEQUENCE [LARGE SCALE GENOMIC DNA]</scope>
    <source>
        <strain evidence="2 3">DSM 21219</strain>
    </source>
</reference>
<dbReference type="InterPro" id="IPR023346">
    <property type="entry name" value="Lysozyme-like_dom_sf"/>
</dbReference>
<sequence length="223" mass="23952">MKPVTAAHFAPLLALIRKVEARSDYDIVYLGIPANLRPPKALTSMTIAEVMAWQSTIRPRVKSTAAGAYQFIAATLRDAVAGTRIDTARRFDPTAQDELALWLLTSKRGVDRYLRGEISANMAMTALAQEWASLPVPLAMQGSRRRVNAGQSYYAGDGLNKALVSISDVRAALEDCRALYGAATVAPPATTTTSPVTYTSRPLVALLALAAVIAAAVWMFTRG</sequence>
<name>A0A1R3WAJ2_9RHOB</name>
<protein>
    <submittedName>
        <fullName evidence="2">Uncharacterized protein</fullName>
    </submittedName>
</protein>
<proteinExistence type="predicted"/>
<gene>
    <name evidence="2" type="ORF">SAMN05421849_0217</name>
</gene>
<keyword evidence="1" id="KW-0472">Membrane</keyword>